<dbReference type="AlphaFoldDB" id="A0A9E7R0I8"/>
<sequence length="210" mass="21830">MSQNGQDDEDSASSSMTRRRLVTTGAATWATVNLAGCDRIDDPGTQAPSPAPTTEPGSDGSGTTTVTAQTTTTDAPGNQTDGTDGTDAQTATQTATPTEGPTTTTACADIDRFAAGMEIGLHVGVYDSDTGTFLGDSRLDTVTVEFPGAEFEPMELRWSGPHERYSEDGWGGKIVTSPDAEPGTYRYEITVEGASTTDGPETVTGEFTVL</sequence>
<dbReference type="KEGG" id="ssai:N0B31_14765"/>
<dbReference type="Proteomes" id="UP001057580">
    <property type="component" value="Chromosome"/>
</dbReference>
<reference evidence="2" key="1">
    <citation type="submission" date="2022-09" db="EMBL/GenBank/DDBJ databases">
        <title>Diverse halophilic archaea isolated from saline environments.</title>
        <authorList>
            <person name="Cui H.-L."/>
        </authorList>
    </citation>
    <scope>NUCLEOTIDE SEQUENCE</scope>
    <source>
        <strain evidence="2">ZS-35-S2</strain>
    </source>
</reference>
<proteinExistence type="predicted"/>
<dbReference type="EMBL" id="CP104003">
    <property type="protein sequence ID" value="UWM53397.1"/>
    <property type="molecule type" value="Genomic_DNA"/>
</dbReference>
<accession>A0A9E7R0I8</accession>
<feature type="region of interest" description="Disordered" evidence="1">
    <location>
        <begin position="37"/>
        <end position="105"/>
    </location>
</feature>
<feature type="compositionally biased region" description="Low complexity" evidence="1">
    <location>
        <begin position="63"/>
        <end position="105"/>
    </location>
</feature>
<keyword evidence="3" id="KW-1185">Reference proteome</keyword>
<evidence type="ECO:0000313" key="2">
    <source>
        <dbReference type="EMBL" id="UWM53397.1"/>
    </source>
</evidence>
<protein>
    <submittedName>
        <fullName evidence="2">Uncharacterized protein</fullName>
    </submittedName>
</protein>
<dbReference type="GeneID" id="74943709"/>
<dbReference type="PROSITE" id="PS51318">
    <property type="entry name" value="TAT"/>
    <property type="match status" value="1"/>
</dbReference>
<evidence type="ECO:0000313" key="3">
    <source>
        <dbReference type="Proteomes" id="UP001057580"/>
    </source>
</evidence>
<dbReference type="RefSeq" id="WP_260592391.1">
    <property type="nucleotide sequence ID" value="NZ_CP104003.1"/>
</dbReference>
<organism evidence="2 3">
    <name type="scientific">Salinirubellus salinus</name>
    <dbReference type="NCBI Taxonomy" id="1364945"/>
    <lineage>
        <taxon>Archaea</taxon>
        <taxon>Methanobacteriati</taxon>
        <taxon>Methanobacteriota</taxon>
        <taxon>Stenosarchaea group</taxon>
        <taxon>Halobacteria</taxon>
        <taxon>Halobacteriales</taxon>
        <taxon>Natronomonadaceae</taxon>
        <taxon>Salinirubellus</taxon>
    </lineage>
</organism>
<dbReference type="InterPro" id="IPR006311">
    <property type="entry name" value="TAT_signal"/>
</dbReference>
<evidence type="ECO:0000256" key="1">
    <source>
        <dbReference type="SAM" id="MobiDB-lite"/>
    </source>
</evidence>
<name>A0A9E7R0I8_9EURY</name>
<gene>
    <name evidence="2" type="ORF">N0B31_14765</name>
</gene>